<keyword evidence="3" id="KW-1185">Reference proteome</keyword>
<evidence type="ECO:0008006" key="4">
    <source>
        <dbReference type="Google" id="ProtNLM"/>
    </source>
</evidence>
<evidence type="ECO:0000313" key="3">
    <source>
        <dbReference type="Proteomes" id="UP001597041"/>
    </source>
</evidence>
<dbReference type="EMBL" id="JBHTKK010000004">
    <property type="protein sequence ID" value="MFD1065586.1"/>
    <property type="molecule type" value="Genomic_DNA"/>
</dbReference>
<feature type="transmembrane region" description="Helical" evidence="1">
    <location>
        <begin position="29"/>
        <end position="49"/>
    </location>
</feature>
<keyword evidence="1" id="KW-0812">Transmembrane</keyword>
<keyword evidence="1" id="KW-0472">Membrane</keyword>
<proteinExistence type="predicted"/>
<evidence type="ECO:0000256" key="1">
    <source>
        <dbReference type="SAM" id="Phobius"/>
    </source>
</evidence>
<name>A0ABW3NG03_9BACI</name>
<dbReference type="RefSeq" id="WP_379591175.1">
    <property type="nucleotide sequence ID" value="NZ_JBHTKK010000004.1"/>
</dbReference>
<organism evidence="2 3">
    <name type="scientific">Oceanobacillus locisalsi</name>
    <dbReference type="NCBI Taxonomy" id="546107"/>
    <lineage>
        <taxon>Bacteria</taxon>
        <taxon>Bacillati</taxon>
        <taxon>Bacillota</taxon>
        <taxon>Bacilli</taxon>
        <taxon>Bacillales</taxon>
        <taxon>Bacillaceae</taxon>
        <taxon>Oceanobacillus</taxon>
    </lineage>
</organism>
<reference evidence="3" key="1">
    <citation type="journal article" date="2019" name="Int. J. Syst. Evol. Microbiol.">
        <title>The Global Catalogue of Microorganisms (GCM) 10K type strain sequencing project: providing services to taxonomists for standard genome sequencing and annotation.</title>
        <authorList>
            <consortium name="The Broad Institute Genomics Platform"/>
            <consortium name="The Broad Institute Genome Sequencing Center for Infectious Disease"/>
            <person name="Wu L."/>
            <person name="Ma J."/>
        </authorList>
    </citation>
    <scope>NUCLEOTIDE SEQUENCE [LARGE SCALE GENOMIC DNA]</scope>
    <source>
        <strain evidence="3">CCUG 56608</strain>
    </source>
</reference>
<dbReference type="Proteomes" id="UP001597041">
    <property type="component" value="Unassembled WGS sequence"/>
</dbReference>
<accession>A0ABW3NG03</accession>
<gene>
    <name evidence="2" type="ORF">ACFQ19_06070</name>
</gene>
<evidence type="ECO:0000313" key="2">
    <source>
        <dbReference type="EMBL" id="MFD1065586.1"/>
    </source>
</evidence>
<sequence>MKRLIIGIVILCILFLGLPLVNINNYILFEAIEWITKFIFPWIALYWLIRGVKSVEKVR</sequence>
<comment type="caution">
    <text evidence="2">The sequence shown here is derived from an EMBL/GenBank/DDBJ whole genome shotgun (WGS) entry which is preliminary data.</text>
</comment>
<protein>
    <recommendedName>
        <fullName evidence="4">Permease</fullName>
    </recommendedName>
</protein>
<keyword evidence="1" id="KW-1133">Transmembrane helix</keyword>